<dbReference type="EMBL" id="CAADIW010000002">
    <property type="protein sequence ID" value="VFS06576.1"/>
    <property type="molecule type" value="Genomic_DNA"/>
</dbReference>
<name>A0A484W6M4_9ENTR</name>
<proteinExistence type="predicted"/>
<dbReference type="Proteomes" id="UP000351155">
    <property type="component" value="Unassembled WGS sequence"/>
</dbReference>
<sequence>MGLRTGFAHQGLQHLTVIVQGYQDVIERDDGMAGKVQDAFLIDVPLGNKPDAQRQDERKERNRYTDDNAFSAIVLMIVCAVCMNGRPIRCQPQKPEATEKV</sequence>
<gene>
    <name evidence="1" type="ORF">NCTC12126_00198</name>
</gene>
<reference evidence="1 2" key="1">
    <citation type="submission" date="2019-03" db="EMBL/GenBank/DDBJ databases">
        <authorList>
            <consortium name="Pathogen Informatics"/>
        </authorList>
    </citation>
    <scope>NUCLEOTIDE SEQUENCE [LARGE SCALE GENOMIC DNA]</scope>
    <source>
        <strain evidence="1 2">NCTC12126</strain>
    </source>
</reference>
<dbReference type="AlphaFoldDB" id="A0A484W6M4"/>
<evidence type="ECO:0000313" key="1">
    <source>
        <dbReference type="EMBL" id="VFS06576.1"/>
    </source>
</evidence>
<organism evidence="1 2">
    <name type="scientific">Enterobacter cancerogenus</name>
    <dbReference type="NCBI Taxonomy" id="69218"/>
    <lineage>
        <taxon>Bacteria</taxon>
        <taxon>Pseudomonadati</taxon>
        <taxon>Pseudomonadota</taxon>
        <taxon>Gammaproteobacteria</taxon>
        <taxon>Enterobacterales</taxon>
        <taxon>Enterobacteriaceae</taxon>
        <taxon>Enterobacter</taxon>
        <taxon>Enterobacter cloacae complex</taxon>
    </lineage>
</organism>
<evidence type="ECO:0000313" key="2">
    <source>
        <dbReference type="Proteomes" id="UP000351155"/>
    </source>
</evidence>
<accession>A0A484W6M4</accession>
<protein>
    <submittedName>
        <fullName evidence="1">Uncharacterized protein</fullName>
    </submittedName>
</protein>